<dbReference type="EMBL" id="HBNR01032717">
    <property type="protein sequence ID" value="CAE4587466.1"/>
    <property type="molecule type" value="Transcribed_RNA"/>
</dbReference>
<dbReference type="CDD" id="cd02227">
    <property type="entry name" value="cupin_TM1112-like"/>
    <property type="match status" value="1"/>
</dbReference>
<dbReference type="InterPro" id="IPR008579">
    <property type="entry name" value="UGlyAH_Cupin_dom"/>
</dbReference>
<proteinExistence type="predicted"/>
<evidence type="ECO:0000259" key="1">
    <source>
        <dbReference type="Pfam" id="PF05899"/>
    </source>
</evidence>
<dbReference type="PANTHER" id="PTHR40943:SF1">
    <property type="entry name" value="CYTOPLASMIC PROTEIN"/>
    <property type="match status" value="1"/>
</dbReference>
<dbReference type="InterPro" id="IPR014710">
    <property type="entry name" value="RmlC-like_jellyroll"/>
</dbReference>
<reference evidence="2" key="1">
    <citation type="submission" date="2021-01" db="EMBL/GenBank/DDBJ databases">
        <authorList>
            <person name="Corre E."/>
            <person name="Pelletier E."/>
            <person name="Niang G."/>
            <person name="Scheremetjew M."/>
            <person name="Finn R."/>
            <person name="Kale V."/>
            <person name="Holt S."/>
            <person name="Cochrane G."/>
            <person name="Meng A."/>
            <person name="Brown T."/>
            <person name="Cohen L."/>
        </authorList>
    </citation>
    <scope>NUCLEOTIDE SEQUENCE</scope>
    <source>
        <strain evidence="2">CCMP3105</strain>
    </source>
</reference>
<dbReference type="Gene3D" id="2.60.120.10">
    <property type="entry name" value="Jelly Rolls"/>
    <property type="match status" value="2"/>
</dbReference>
<evidence type="ECO:0000313" key="2">
    <source>
        <dbReference type="EMBL" id="CAE4587466.1"/>
    </source>
</evidence>
<name>A0A7S4VJK0_9DINO</name>
<sequence>MAAVPSSPQRLTLRMSLAAVGGLGALGAAGHCTFAALPGALRVPARSAADGADPAAQGSLGGRVGSSAPCSPLGVAVAAFGLAAVARVTSARPGRRGALRRSVGLAATAQVDVEKAKKELELQRWAASTLAAKGSPQAEAAIARLQAAKAAYEAAKAQANGEVAKAHVNGAAAPAPGAAEVDAEVMELGFAHRHWFDIASQSPKGVRPNADKGTPSCAGRSLYHGGNTSVGAWSCSPGGFPVVNRPTTEVFYVLEGEGFLTDADGTAHCFRAGDMVVLPKGWSGRWDILKTVNKIYVVNACAEDLSAEESRSALVGPPEMFVMSQLRGKGPRKSDWGEPEDFTRPMVKLGSTAVGAWACTPGGFEGTSNRPTTEWFHVLEGSGFLTNLDGTARRFGPGSTVILPKGWSGRWDVLETVRKVWVVVSNEP</sequence>
<feature type="domain" description="(S)-ureidoglycine aminohydrolase cupin" evidence="1">
    <location>
        <begin position="226"/>
        <end position="296"/>
    </location>
</feature>
<protein>
    <recommendedName>
        <fullName evidence="1">(S)-ureidoglycine aminohydrolase cupin domain-containing protein</fullName>
    </recommendedName>
</protein>
<dbReference type="AlphaFoldDB" id="A0A7S4VJK0"/>
<dbReference type="Pfam" id="PF05899">
    <property type="entry name" value="Cupin_3"/>
    <property type="match status" value="2"/>
</dbReference>
<dbReference type="SUPFAM" id="SSF51182">
    <property type="entry name" value="RmlC-like cupins"/>
    <property type="match status" value="2"/>
</dbReference>
<dbReference type="PANTHER" id="PTHR40943">
    <property type="entry name" value="CYTOPLASMIC PROTEIN-RELATED"/>
    <property type="match status" value="1"/>
</dbReference>
<feature type="domain" description="(S)-ureidoglycine aminohydrolase cupin" evidence="1">
    <location>
        <begin position="349"/>
        <end position="420"/>
    </location>
</feature>
<dbReference type="InterPro" id="IPR011051">
    <property type="entry name" value="RmlC_Cupin_sf"/>
</dbReference>
<gene>
    <name evidence="2" type="ORF">AMON00008_LOCUS22452</name>
</gene>
<organism evidence="2">
    <name type="scientific">Alexandrium monilatum</name>
    <dbReference type="NCBI Taxonomy" id="311494"/>
    <lineage>
        <taxon>Eukaryota</taxon>
        <taxon>Sar</taxon>
        <taxon>Alveolata</taxon>
        <taxon>Dinophyceae</taxon>
        <taxon>Gonyaulacales</taxon>
        <taxon>Pyrocystaceae</taxon>
        <taxon>Alexandrium</taxon>
    </lineage>
</organism>
<accession>A0A7S4VJK0</accession>